<dbReference type="PANTHER" id="PTHR12526">
    <property type="entry name" value="GLYCOSYLTRANSFERASE"/>
    <property type="match status" value="1"/>
</dbReference>
<reference evidence="1 2" key="1">
    <citation type="submission" date="2013-05" db="EMBL/GenBank/DDBJ databases">
        <title>Draft genome sequence of Rubidibacter lacunae KORDI 51-2.</title>
        <authorList>
            <person name="Choi D.H."/>
            <person name="Noh J.H."/>
            <person name="Kwon K.-K."/>
            <person name="Lee J.-H."/>
            <person name="Ryu J.-Y."/>
        </authorList>
    </citation>
    <scope>NUCLEOTIDE SEQUENCE [LARGE SCALE GENOMIC DNA]</scope>
    <source>
        <strain evidence="1 2">KORDI 51-2</strain>
    </source>
</reference>
<protein>
    <submittedName>
        <fullName evidence="1">Glycosyltransferase</fullName>
    </submittedName>
</protein>
<comment type="caution">
    <text evidence="1">The sequence shown here is derived from an EMBL/GenBank/DDBJ whole genome shotgun (WGS) entry which is preliminary data.</text>
</comment>
<evidence type="ECO:0000313" key="2">
    <source>
        <dbReference type="Proteomes" id="UP000016960"/>
    </source>
</evidence>
<dbReference type="STRING" id="582515.KR51_00015990"/>
<accession>U5DJ82</accession>
<name>U5DJ82_9CHRO</name>
<dbReference type="RefSeq" id="WP_022606320.1">
    <property type="nucleotide sequence ID" value="NZ_ASSJ01000041.1"/>
</dbReference>
<evidence type="ECO:0000313" key="1">
    <source>
        <dbReference type="EMBL" id="ERN41751.1"/>
    </source>
</evidence>
<sequence>MTKSKQDVAGAVGSPTATATTIDYIGGGRGNWVLNWETRYIVRGLRAQKLTARPQNIGHTRWGKLGNCWYLLALERHLIRNRILHFCNRYVYLHDALYKRIHPSNTVFLTWFHGNPKFGQANLMELLEQLVKASRHLRGIVVSCKISQQVLVDAGIAPAQIATIPLSIDLETFSPPTDAQRKSVRDRLGIPPSAICIGSFQKDGKGWGEGREPKLEKGPDVFLDAIARLHERYSNLHVLLTGPARGYVKQGLEAIGVPYTHSYLQNYLDIVDYYRALDLYIIASRDEGGPKALLECWATGVPLVSTQVGMAADLIQHRCNGTIVQIEDAAGLSDCAAMLIEDVELRSACRDRALNDISAYDWSRVSELYYKTLYAPYLRGSAT</sequence>
<dbReference type="EMBL" id="ASSJ01000041">
    <property type="protein sequence ID" value="ERN41751.1"/>
    <property type="molecule type" value="Genomic_DNA"/>
</dbReference>
<keyword evidence="2" id="KW-1185">Reference proteome</keyword>
<proteinExistence type="predicted"/>
<dbReference type="Pfam" id="PF13692">
    <property type="entry name" value="Glyco_trans_1_4"/>
    <property type="match status" value="1"/>
</dbReference>
<dbReference type="GO" id="GO:0016740">
    <property type="term" value="F:transferase activity"/>
    <property type="evidence" value="ECO:0007669"/>
    <property type="project" value="UniProtKB-KW"/>
</dbReference>
<gene>
    <name evidence="1" type="ORF">KR51_00015990</name>
</gene>
<dbReference type="Gene3D" id="3.40.50.2000">
    <property type="entry name" value="Glycogen Phosphorylase B"/>
    <property type="match status" value="2"/>
</dbReference>
<organism evidence="1 2">
    <name type="scientific">Rubidibacter lacunae KORDI 51-2</name>
    <dbReference type="NCBI Taxonomy" id="582515"/>
    <lineage>
        <taxon>Bacteria</taxon>
        <taxon>Bacillati</taxon>
        <taxon>Cyanobacteriota</taxon>
        <taxon>Cyanophyceae</taxon>
        <taxon>Oscillatoriophycideae</taxon>
        <taxon>Chroococcales</taxon>
        <taxon>Aphanothecaceae</taxon>
        <taxon>Rubidibacter</taxon>
    </lineage>
</organism>
<dbReference type="CDD" id="cd03801">
    <property type="entry name" value="GT4_PimA-like"/>
    <property type="match status" value="1"/>
</dbReference>
<dbReference type="Proteomes" id="UP000016960">
    <property type="component" value="Unassembled WGS sequence"/>
</dbReference>
<keyword evidence="1" id="KW-0808">Transferase</keyword>
<dbReference type="InParanoid" id="U5DJ82"/>
<dbReference type="eggNOG" id="COG0438">
    <property type="taxonomic scope" value="Bacteria"/>
</dbReference>
<dbReference type="SUPFAM" id="SSF53756">
    <property type="entry name" value="UDP-Glycosyltransferase/glycogen phosphorylase"/>
    <property type="match status" value="1"/>
</dbReference>
<dbReference type="AlphaFoldDB" id="U5DJ82"/>
<dbReference type="OrthoDB" id="516698at2"/>